<organism evidence="10 11">
    <name type="scientific">Fusobacterium periodonticum</name>
    <dbReference type="NCBI Taxonomy" id="860"/>
    <lineage>
        <taxon>Bacteria</taxon>
        <taxon>Fusobacteriati</taxon>
        <taxon>Fusobacteriota</taxon>
        <taxon>Fusobacteriia</taxon>
        <taxon>Fusobacteriales</taxon>
        <taxon>Fusobacteriaceae</taxon>
        <taxon>Fusobacterium</taxon>
    </lineage>
</organism>
<dbReference type="EMBL" id="CP028108">
    <property type="protein sequence ID" value="AVQ25182.1"/>
    <property type="molecule type" value="Genomic_DNA"/>
</dbReference>
<keyword evidence="6 9" id="KW-0378">Hydrolase</keyword>
<dbReference type="GO" id="GO:0051607">
    <property type="term" value="P:defense response to virus"/>
    <property type="evidence" value="ECO:0007669"/>
    <property type="project" value="UniProtKB-UniRule"/>
</dbReference>
<dbReference type="InterPro" id="IPR021127">
    <property type="entry name" value="CRISPR_associated_Cas2"/>
</dbReference>
<evidence type="ECO:0000313" key="10">
    <source>
        <dbReference type="EMBL" id="AVQ25182.1"/>
    </source>
</evidence>
<evidence type="ECO:0000313" key="11">
    <source>
        <dbReference type="Proteomes" id="UP000241472"/>
    </source>
</evidence>
<protein>
    <recommendedName>
        <fullName evidence="9">CRISPR-associated endoribonuclease Cas2</fullName>
        <ecNumber evidence="9">3.1.-.-</ecNumber>
    </recommendedName>
</protein>
<evidence type="ECO:0000256" key="6">
    <source>
        <dbReference type="ARBA" id="ARBA00022801"/>
    </source>
</evidence>
<gene>
    <name evidence="9 10" type="primary">cas2</name>
    <name evidence="10" type="ORF">C4N17_05415</name>
</gene>
<dbReference type="EC" id="3.1.-.-" evidence="9"/>
<dbReference type="GO" id="GO:0046872">
    <property type="term" value="F:metal ion binding"/>
    <property type="evidence" value="ECO:0007669"/>
    <property type="project" value="UniProtKB-UniRule"/>
</dbReference>
<evidence type="ECO:0000256" key="3">
    <source>
        <dbReference type="ARBA" id="ARBA00022722"/>
    </source>
</evidence>
<evidence type="ECO:0000256" key="5">
    <source>
        <dbReference type="ARBA" id="ARBA00022759"/>
    </source>
</evidence>
<dbReference type="GO" id="GO:0016787">
    <property type="term" value="F:hydrolase activity"/>
    <property type="evidence" value="ECO:0007669"/>
    <property type="project" value="UniProtKB-KW"/>
</dbReference>
<evidence type="ECO:0000256" key="7">
    <source>
        <dbReference type="ARBA" id="ARBA00022842"/>
    </source>
</evidence>
<dbReference type="AlphaFoldDB" id="A0AAD0HUK0"/>
<dbReference type="Gene3D" id="3.30.70.240">
    <property type="match status" value="1"/>
</dbReference>
<dbReference type="PANTHER" id="PTHR34405:SF3">
    <property type="entry name" value="CRISPR-ASSOCIATED ENDORIBONUCLEASE CAS2 3"/>
    <property type="match status" value="1"/>
</dbReference>
<reference evidence="10 11" key="1">
    <citation type="submission" date="2018-03" db="EMBL/GenBank/DDBJ databases">
        <title>Complete Fusobacterium genomes using hybrid Minion sequencing.</title>
        <authorList>
            <person name="Slade D.J."/>
            <person name="Lahmers K."/>
        </authorList>
    </citation>
    <scope>NUCLEOTIDE SEQUENCE [LARGE SCALE GENOMIC DNA]</scope>
    <source>
        <strain evidence="10 11">2_1_31</strain>
    </source>
</reference>
<proteinExistence type="inferred from homology"/>
<dbReference type="Pfam" id="PF09827">
    <property type="entry name" value="CRISPR_Cas2"/>
    <property type="match status" value="1"/>
</dbReference>
<dbReference type="SUPFAM" id="SSF143430">
    <property type="entry name" value="TTP0101/SSO1404-like"/>
    <property type="match status" value="1"/>
</dbReference>
<keyword evidence="7 9" id="KW-0460">Magnesium</keyword>
<dbReference type="GO" id="GO:0004521">
    <property type="term" value="F:RNA endonuclease activity"/>
    <property type="evidence" value="ECO:0007669"/>
    <property type="project" value="InterPro"/>
</dbReference>
<name>A0AAD0HUK0_9FUSO</name>
<dbReference type="CDD" id="cd09725">
    <property type="entry name" value="Cas2_I_II_III"/>
    <property type="match status" value="1"/>
</dbReference>
<comment type="similarity">
    <text evidence="2 9">Belongs to the CRISPR-associated endoribonuclease Cas2 protein family.</text>
</comment>
<keyword evidence="3 9" id="KW-0540">Nuclease</keyword>
<keyword evidence="8 9" id="KW-0051">Antiviral defense</keyword>
<dbReference type="PANTHER" id="PTHR34405">
    <property type="entry name" value="CRISPR-ASSOCIATED ENDORIBONUCLEASE CAS2"/>
    <property type="match status" value="1"/>
</dbReference>
<evidence type="ECO:0000256" key="9">
    <source>
        <dbReference type="HAMAP-Rule" id="MF_01471"/>
    </source>
</evidence>
<keyword evidence="4 9" id="KW-0479">Metal-binding</keyword>
<evidence type="ECO:0000256" key="8">
    <source>
        <dbReference type="ARBA" id="ARBA00023118"/>
    </source>
</evidence>
<keyword evidence="5 9" id="KW-0255">Endonuclease</keyword>
<evidence type="ECO:0000256" key="4">
    <source>
        <dbReference type="ARBA" id="ARBA00022723"/>
    </source>
</evidence>
<evidence type="ECO:0000256" key="2">
    <source>
        <dbReference type="ARBA" id="ARBA00009959"/>
    </source>
</evidence>
<dbReference type="RefSeq" id="WP_008793344.1">
    <property type="nucleotide sequence ID" value="NZ_CABKNO010000001.1"/>
</dbReference>
<dbReference type="InterPro" id="IPR019199">
    <property type="entry name" value="Virulence_VapD/CRISPR_Cas2"/>
</dbReference>
<accession>A0AAD0HUK0</accession>
<dbReference type="Proteomes" id="UP000241472">
    <property type="component" value="Chromosome"/>
</dbReference>
<feature type="binding site" evidence="9">
    <location>
        <position position="27"/>
    </location>
    <ligand>
        <name>Mg(2+)</name>
        <dbReference type="ChEBI" id="CHEBI:18420"/>
        <note>catalytic</note>
    </ligand>
</feature>
<dbReference type="GO" id="GO:0043571">
    <property type="term" value="P:maintenance of CRISPR repeat elements"/>
    <property type="evidence" value="ECO:0007669"/>
    <property type="project" value="UniProtKB-UniRule"/>
</dbReference>
<dbReference type="NCBIfam" id="TIGR01573">
    <property type="entry name" value="cas2"/>
    <property type="match status" value="1"/>
</dbReference>
<comment type="subunit">
    <text evidence="9">Homodimer, forms a heterotetramer with a Cas1 homodimer.</text>
</comment>
<comment type="cofactor">
    <cofactor evidence="1 9">
        <name>Mg(2+)</name>
        <dbReference type="ChEBI" id="CHEBI:18420"/>
    </cofactor>
</comment>
<evidence type="ECO:0000256" key="1">
    <source>
        <dbReference type="ARBA" id="ARBA00001946"/>
    </source>
</evidence>
<dbReference type="HAMAP" id="MF_01471">
    <property type="entry name" value="Cas2"/>
    <property type="match status" value="1"/>
</dbReference>
<dbReference type="KEGG" id="fpei:C4N17_05415"/>
<sequence length="109" mass="13297">MENWDFLDEDFEKEIFEDNFTVIVIYDIISNKRRTQLSKLLSAFGFRIQRSAFECLLTREKYKLLVERINRYAKPEDLIRIYRLNQNVITEIYGENSEAENENKAYYFF</sequence>
<comment type="function">
    <text evidence="9">CRISPR (clustered regularly interspaced short palindromic repeat), is an adaptive immune system that provides protection against mobile genetic elements (viruses, transposable elements and conjugative plasmids). CRISPR clusters contain sequences complementary to antecedent mobile elements and target invading nucleic acids. CRISPR clusters are transcribed and processed into CRISPR RNA (crRNA). Functions as a ssRNA-specific endoribonuclease. Involved in the integration of spacer DNA into the CRISPR cassette.</text>
</comment>